<organism evidence="11 12">
    <name type="scientific">Roseomonas elaeocarpi</name>
    <dbReference type="NCBI Taxonomy" id="907779"/>
    <lineage>
        <taxon>Bacteria</taxon>
        <taxon>Pseudomonadati</taxon>
        <taxon>Pseudomonadota</taxon>
        <taxon>Alphaproteobacteria</taxon>
        <taxon>Acetobacterales</taxon>
        <taxon>Roseomonadaceae</taxon>
        <taxon>Roseomonas</taxon>
    </lineage>
</organism>
<dbReference type="InterPro" id="IPR035965">
    <property type="entry name" value="PAS-like_dom_sf"/>
</dbReference>
<dbReference type="CDD" id="cd16919">
    <property type="entry name" value="HATPase_CckA-like"/>
    <property type="match status" value="1"/>
</dbReference>
<dbReference type="SMART" id="SM00387">
    <property type="entry name" value="HATPase_c"/>
    <property type="match status" value="1"/>
</dbReference>
<dbReference type="PROSITE" id="PS50110">
    <property type="entry name" value="RESPONSE_REGULATORY"/>
    <property type="match status" value="1"/>
</dbReference>
<feature type="modified residue" description="4-aspartylphosphate" evidence="4">
    <location>
        <position position="976"/>
    </location>
</feature>
<dbReference type="Proteomes" id="UP001589865">
    <property type="component" value="Unassembled WGS sequence"/>
</dbReference>
<evidence type="ECO:0000259" key="8">
    <source>
        <dbReference type="PROSITE" id="PS50110"/>
    </source>
</evidence>
<evidence type="ECO:0000256" key="2">
    <source>
        <dbReference type="ARBA" id="ARBA00012438"/>
    </source>
</evidence>
<dbReference type="PANTHER" id="PTHR43065">
    <property type="entry name" value="SENSOR HISTIDINE KINASE"/>
    <property type="match status" value="1"/>
</dbReference>
<dbReference type="NCBIfam" id="TIGR00229">
    <property type="entry name" value="sensory_box"/>
    <property type="match status" value="1"/>
</dbReference>
<dbReference type="EC" id="2.7.13.3" evidence="2"/>
<evidence type="ECO:0000256" key="1">
    <source>
        <dbReference type="ARBA" id="ARBA00000085"/>
    </source>
</evidence>
<dbReference type="Pfam" id="PF00512">
    <property type="entry name" value="HisKA"/>
    <property type="match status" value="1"/>
</dbReference>
<dbReference type="PROSITE" id="PS50113">
    <property type="entry name" value="PAC"/>
    <property type="match status" value="1"/>
</dbReference>
<dbReference type="SMART" id="SM00091">
    <property type="entry name" value="PAS"/>
    <property type="match status" value="2"/>
</dbReference>
<dbReference type="SMART" id="SM00448">
    <property type="entry name" value="REC"/>
    <property type="match status" value="1"/>
</dbReference>
<protein>
    <recommendedName>
        <fullName evidence="2">histidine kinase</fullName>
        <ecNumber evidence="2">2.7.13.3</ecNumber>
    </recommendedName>
</protein>
<dbReference type="Pfam" id="PF02518">
    <property type="entry name" value="HATPase_c"/>
    <property type="match status" value="1"/>
</dbReference>
<dbReference type="PROSITE" id="PS50112">
    <property type="entry name" value="PAS"/>
    <property type="match status" value="1"/>
</dbReference>
<dbReference type="InterPro" id="IPR000700">
    <property type="entry name" value="PAS-assoc_C"/>
</dbReference>
<dbReference type="CDD" id="cd00082">
    <property type="entry name" value="HisKA"/>
    <property type="match status" value="1"/>
</dbReference>
<dbReference type="InterPro" id="IPR001610">
    <property type="entry name" value="PAC"/>
</dbReference>
<evidence type="ECO:0000256" key="5">
    <source>
        <dbReference type="SAM" id="Coils"/>
    </source>
</evidence>
<evidence type="ECO:0000259" key="10">
    <source>
        <dbReference type="PROSITE" id="PS50113"/>
    </source>
</evidence>
<sequence length="1045" mass="113088">MTEPARSWDVEAGSPAHAPLAASARPAAAPDMTSAVNPFALAMERIPVAMMLTNATRPDYPVVFANDAFLRLTGYSAAEVVGHNCRFLQGPDTDPAAVTLMREIIAAEQQGTVELLNYRRDGSPFWNRLFLSPIRDAEGRLAYYFAAQVDITREQAAAATRRALTQAEERLRLALEAGPVLGTWRWDPAAGRFSTDALLAAHLGLRPHATAPGLSPEELLAVVAPEDRDRLAGVLAEPALASALRLDLHLADGRWVNLASEEVGGEAEEGASGDAASRPPLSQGTVTDITARKTAELERREGSLRFLRAIDRADSRVGRLMRDKDWRETPLGPLEDWPSTLRSSLGICLNSRFPVCIYWGPEMVLLYNDPWSEIPAEKHPWALGRPAREAWADIWPVIGPMFNTIRETGVAVHTEDGLLPMRRRGYVEECYFNYNVSPIYGEDGAVAGLFNAVIETTARVISERRGNLLRRLSDVASQGRSAEAACRRFATLAGEDPADLPFLLIYMLEPGPNPRHAVLAAATGLEEGGPLSPRTVALGTADQPWPLTEAAHSHAAVTVAELETRLAEPLVRDPWPEAVRHATVLPVVNASRPNETAALIVAGLGARLQPDESYATFLSDLAGHLATALANARSFEEDRRQAEELEARVAQRTAELLRTQEALVQSQKMEAVGQLTGGIAHDFNNLLTGIVGSLELMRTRIAQGRTDTLERYLGAAVTSANRAAALTHRLLAFSRRQTLDPRPTDVKRLVASIDELIRRTIGPAIHLETVMAGGLWTTLCDPNQLENALLNLSINARDAMPEGGRLTVEAANAHLDDAYAAREREVAPGQYVAVAVTDTGTGMSPEVIERVFEPFFTTKPQGQGTGLGLSMVYGFAKQSGGHVRLYSEPGQGTTVRLYLPRYLGEAEQAEALPIDQALPRAFAGETVLVVDDEPVVRMLALEVLEEMGYGALEAAEGAPALEILRGDTRIDLLVTDVGLPGGMNGRQLADAARVLRPGLKVLFITGYAENAAIGNGVLEPGMRVITKPFALEALATKIRAMINED</sequence>
<dbReference type="CDD" id="cd00130">
    <property type="entry name" value="PAS"/>
    <property type="match status" value="1"/>
</dbReference>
<dbReference type="Gene3D" id="3.30.450.20">
    <property type="entry name" value="PAS domain"/>
    <property type="match status" value="3"/>
</dbReference>
<reference evidence="11 12" key="1">
    <citation type="submission" date="2024-09" db="EMBL/GenBank/DDBJ databases">
        <authorList>
            <person name="Sun Q."/>
            <person name="Mori K."/>
        </authorList>
    </citation>
    <scope>NUCLEOTIDE SEQUENCE [LARGE SCALE GENOMIC DNA]</scope>
    <source>
        <strain evidence="11 12">TBRC 5777</strain>
    </source>
</reference>
<dbReference type="EMBL" id="JBHLUN010000008">
    <property type="protein sequence ID" value="MFC0409013.1"/>
    <property type="molecule type" value="Genomic_DNA"/>
</dbReference>
<evidence type="ECO:0000259" key="7">
    <source>
        <dbReference type="PROSITE" id="PS50109"/>
    </source>
</evidence>
<gene>
    <name evidence="11" type="ORF">ACFFGY_12185</name>
</gene>
<dbReference type="SMART" id="SM00086">
    <property type="entry name" value="PAC"/>
    <property type="match status" value="1"/>
</dbReference>
<dbReference type="InterPro" id="IPR036097">
    <property type="entry name" value="HisK_dim/P_sf"/>
</dbReference>
<dbReference type="Gene3D" id="3.40.50.2300">
    <property type="match status" value="1"/>
</dbReference>
<feature type="domain" description="PAC" evidence="10">
    <location>
        <begin position="109"/>
        <end position="163"/>
    </location>
</feature>
<dbReference type="SUPFAM" id="SSF55874">
    <property type="entry name" value="ATPase domain of HSP90 chaperone/DNA topoisomerase II/histidine kinase"/>
    <property type="match status" value="1"/>
</dbReference>
<dbReference type="Gene3D" id="3.30.565.10">
    <property type="entry name" value="Histidine kinase-like ATPase, C-terminal domain"/>
    <property type="match status" value="1"/>
</dbReference>
<evidence type="ECO:0000256" key="6">
    <source>
        <dbReference type="SAM" id="MobiDB-lite"/>
    </source>
</evidence>
<feature type="domain" description="Histidine kinase" evidence="7">
    <location>
        <begin position="678"/>
        <end position="903"/>
    </location>
</feature>
<dbReference type="SMART" id="SM00388">
    <property type="entry name" value="HisKA"/>
    <property type="match status" value="1"/>
</dbReference>
<evidence type="ECO:0000313" key="11">
    <source>
        <dbReference type="EMBL" id="MFC0409013.1"/>
    </source>
</evidence>
<dbReference type="Pfam" id="PF00072">
    <property type="entry name" value="Response_reg"/>
    <property type="match status" value="1"/>
</dbReference>
<dbReference type="SUPFAM" id="SSF55781">
    <property type="entry name" value="GAF domain-like"/>
    <property type="match status" value="1"/>
</dbReference>
<dbReference type="Pfam" id="PF13426">
    <property type="entry name" value="PAS_9"/>
    <property type="match status" value="1"/>
</dbReference>
<evidence type="ECO:0000259" key="9">
    <source>
        <dbReference type="PROSITE" id="PS50112"/>
    </source>
</evidence>
<dbReference type="PANTHER" id="PTHR43065:SF42">
    <property type="entry name" value="TWO-COMPONENT SENSOR PPRA"/>
    <property type="match status" value="1"/>
</dbReference>
<dbReference type="SUPFAM" id="SSF52172">
    <property type="entry name" value="CheY-like"/>
    <property type="match status" value="1"/>
</dbReference>
<dbReference type="InterPro" id="IPR003661">
    <property type="entry name" value="HisK_dim/P_dom"/>
</dbReference>
<dbReference type="CDD" id="cd18161">
    <property type="entry name" value="REC_hyHK_blue-like"/>
    <property type="match status" value="1"/>
</dbReference>
<feature type="region of interest" description="Disordered" evidence="6">
    <location>
        <begin position="265"/>
        <end position="294"/>
    </location>
</feature>
<dbReference type="InterPro" id="IPR000014">
    <property type="entry name" value="PAS"/>
</dbReference>
<comment type="catalytic activity">
    <reaction evidence="1">
        <text>ATP + protein L-histidine = ADP + protein N-phospho-L-histidine.</text>
        <dbReference type="EC" id="2.7.13.3"/>
    </reaction>
</comment>
<evidence type="ECO:0000313" key="12">
    <source>
        <dbReference type="Proteomes" id="UP001589865"/>
    </source>
</evidence>
<dbReference type="PRINTS" id="PR00344">
    <property type="entry name" value="BCTRLSENSOR"/>
</dbReference>
<comment type="caution">
    <text evidence="11">The sequence shown here is derived from an EMBL/GenBank/DDBJ whole genome shotgun (WGS) entry which is preliminary data.</text>
</comment>
<dbReference type="SUPFAM" id="SSF47384">
    <property type="entry name" value="Homodimeric domain of signal transducing histidine kinase"/>
    <property type="match status" value="1"/>
</dbReference>
<proteinExistence type="predicted"/>
<feature type="domain" description="PAS" evidence="9">
    <location>
        <begin position="35"/>
        <end position="108"/>
    </location>
</feature>
<dbReference type="InterPro" id="IPR004358">
    <property type="entry name" value="Sig_transdc_His_kin-like_C"/>
</dbReference>
<keyword evidence="5" id="KW-0175">Coiled coil</keyword>
<dbReference type="InterPro" id="IPR001789">
    <property type="entry name" value="Sig_transdc_resp-reg_receiver"/>
</dbReference>
<evidence type="ECO:0000256" key="3">
    <source>
        <dbReference type="ARBA" id="ARBA00022553"/>
    </source>
</evidence>
<feature type="domain" description="Response regulatory" evidence="8">
    <location>
        <begin position="926"/>
        <end position="1042"/>
    </location>
</feature>
<keyword evidence="12" id="KW-1185">Reference proteome</keyword>
<dbReference type="Gene3D" id="3.30.450.40">
    <property type="match status" value="1"/>
</dbReference>
<dbReference type="PROSITE" id="PS50109">
    <property type="entry name" value="HIS_KIN"/>
    <property type="match status" value="1"/>
</dbReference>
<dbReference type="InterPro" id="IPR003594">
    <property type="entry name" value="HATPase_dom"/>
</dbReference>
<keyword evidence="3 4" id="KW-0597">Phosphoprotein</keyword>
<dbReference type="InterPro" id="IPR011006">
    <property type="entry name" value="CheY-like_superfamily"/>
</dbReference>
<evidence type="ECO:0000256" key="4">
    <source>
        <dbReference type="PROSITE-ProRule" id="PRU00169"/>
    </source>
</evidence>
<dbReference type="InterPro" id="IPR029016">
    <property type="entry name" value="GAF-like_dom_sf"/>
</dbReference>
<dbReference type="SUPFAM" id="SSF55785">
    <property type="entry name" value="PYP-like sensor domain (PAS domain)"/>
    <property type="match status" value="1"/>
</dbReference>
<dbReference type="Gene3D" id="1.10.287.130">
    <property type="match status" value="1"/>
</dbReference>
<feature type="coiled-coil region" evidence="5">
    <location>
        <begin position="625"/>
        <end position="662"/>
    </location>
</feature>
<name>A0ABV6JTE9_9PROT</name>
<dbReference type="InterPro" id="IPR005467">
    <property type="entry name" value="His_kinase_dom"/>
</dbReference>
<accession>A0ABV6JTE9</accession>
<dbReference type="RefSeq" id="WP_377044766.1">
    <property type="nucleotide sequence ID" value="NZ_JBHLUN010000008.1"/>
</dbReference>
<dbReference type="InterPro" id="IPR036890">
    <property type="entry name" value="HATPase_C_sf"/>
</dbReference>